<comment type="caution">
    <text evidence="1">The sequence shown here is derived from an EMBL/GenBank/DDBJ whole genome shotgun (WGS) entry which is preliminary data.</text>
</comment>
<name>A0A0F9B2K8_9ZZZZ</name>
<evidence type="ECO:0000313" key="1">
    <source>
        <dbReference type="EMBL" id="KKL16174.1"/>
    </source>
</evidence>
<reference evidence="1" key="1">
    <citation type="journal article" date="2015" name="Nature">
        <title>Complex archaea that bridge the gap between prokaryotes and eukaryotes.</title>
        <authorList>
            <person name="Spang A."/>
            <person name="Saw J.H."/>
            <person name="Jorgensen S.L."/>
            <person name="Zaremba-Niedzwiedzka K."/>
            <person name="Martijn J."/>
            <person name="Lind A.E."/>
            <person name="van Eijk R."/>
            <person name="Schleper C."/>
            <person name="Guy L."/>
            <person name="Ettema T.J."/>
        </authorList>
    </citation>
    <scope>NUCLEOTIDE SEQUENCE</scope>
</reference>
<sequence length="58" mass="6916">IKIKDIESMKRCEKITEPNPRGIDLYFDKRNNTKIVVIQRFDTNESGESNRFKIQKTE</sequence>
<organism evidence="1">
    <name type="scientific">marine sediment metagenome</name>
    <dbReference type="NCBI Taxonomy" id="412755"/>
    <lineage>
        <taxon>unclassified sequences</taxon>
        <taxon>metagenomes</taxon>
        <taxon>ecological metagenomes</taxon>
    </lineage>
</organism>
<gene>
    <name evidence="1" type="ORF">LCGC14_2498220</name>
</gene>
<dbReference type="EMBL" id="LAZR01039771">
    <property type="protein sequence ID" value="KKL16174.1"/>
    <property type="molecule type" value="Genomic_DNA"/>
</dbReference>
<proteinExistence type="predicted"/>
<accession>A0A0F9B2K8</accession>
<dbReference type="AlphaFoldDB" id="A0A0F9B2K8"/>
<feature type="non-terminal residue" evidence="1">
    <location>
        <position position="1"/>
    </location>
</feature>
<protein>
    <submittedName>
        <fullName evidence="1">Uncharacterized protein</fullName>
    </submittedName>
</protein>